<dbReference type="Proteomes" id="UP001500274">
    <property type="component" value="Unassembled WGS sequence"/>
</dbReference>
<keyword evidence="2 6" id="KW-0238">DNA-binding</keyword>
<accession>A0ABP6BQJ5</accession>
<evidence type="ECO:0000313" key="7">
    <source>
        <dbReference type="Proteomes" id="UP001500274"/>
    </source>
</evidence>
<dbReference type="SUPFAM" id="SSF47413">
    <property type="entry name" value="lambda repressor-like DNA-binding domains"/>
    <property type="match status" value="1"/>
</dbReference>
<dbReference type="Pfam" id="PF13377">
    <property type="entry name" value="Peripla_BP_3"/>
    <property type="match status" value="1"/>
</dbReference>
<protein>
    <submittedName>
        <fullName evidence="6">LacI family DNA-binding transcriptional regulator</fullName>
    </submittedName>
</protein>
<dbReference type="Pfam" id="PF00356">
    <property type="entry name" value="LacI"/>
    <property type="match status" value="1"/>
</dbReference>
<dbReference type="PROSITE" id="PS50932">
    <property type="entry name" value="HTH_LACI_2"/>
    <property type="match status" value="1"/>
</dbReference>
<reference evidence="7" key="1">
    <citation type="journal article" date="2019" name="Int. J. Syst. Evol. Microbiol.">
        <title>The Global Catalogue of Microorganisms (GCM) 10K type strain sequencing project: providing services to taxonomists for standard genome sequencing and annotation.</title>
        <authorList>
            <consortium name="The Broad Institute Genomics Platform"/>
            <consortium name="The Broad Institute Genome Sequencing Center for Infectious Disease"/>
            <person name="Wu L."/>
            <person name="Ma J."/>
        </authorList>
    </citation>
    <scope>NUCLEOTIDE SEQUENCE [LARGE SCALE GENOMIC DNA]</scope>
    <source>
        <strain evidence="7">JCM 16365</strain>
    </source>
</reference>
<dbReference type="InterPro" id="IPR046335">
    <property type="entry name" value="LacI/GalR-like_sensor"/>
</dbReference>
<keyword evidence="3" id="KW-0804">Transcription</keyword>
<keyword evidence="1" id="KW-0805">Transcription regulation</keyword>
<evidence type="ECO:0000256" key="2">
    <source>
        <dbReference type="ARBA" id="ARBA00023125"/>
    </source>
</evidence>
<evidence type="ECO:0000259" key="5">
    <source>
        <dbReference type="PROSITE" id="PS50932"/>
    </source>
</evidence>
<feature type="region of interest" description="Disordered" evidence="4">
    <location>
        <begin position="1"/>
        <end position="29"/>
    </location>
</feature>
<dbReference type="PANTHER" id="PTHR30146">
    <property type="entry name" value="LACI-RELATED TRANSCRIPTIONAL REPRESSOR"/>
    <property type="match status" value="1"/>
</dbReference>
<dbReference type="SMART" id="SM00354">
    <property type="entry name" value="HTH_LACI"/>
    <property type="match status" value="1"/>
</dbReference>
<dbReference type="EMBL" id="BAAARI010000014">
    <property type="protein sequence ID" value="GAA2582258.1"/>
    <property type="molecule type" value="Genomic_DNA"/>
</dbReference>
<feature type="domain" description="HTH lacI-type" evidence="5">
    <location>
        <begin position="29"/>
        <end position="83"/>
    </location>
</feature>
<dbReference type="CDD" id="cd01392">
    <property type="entry name" value="HTH_LacI"/>
    <property type="match status" value="1"/>
</dbReference>
<dbReference type="PANTHER" id="PTHR30146:SF155">
    <property type="entry name" value="ALANINE RACEMASE"/>
    <property type="match status" value="1"/>
</dbReference>
<dbReference type="InterPro" id="IPR010982">
    <property type="entry name" value="Lambda_DNA-bd_dom_sf"/>
</dbReference>
<dbReference type="InterPro" id="IPR000843">
    <property type="entry name" value="HTH_LacI"/>
</dbReference>
<evidence type="ECO:0000256" key="3">
    <source>
        <dbReference type="ARBA" id="ARBA00023163"/>
    </source>
</evidence>
<dbReference type="Gene3D" id="3.40.50.2300">
    <property type="match status" value="2"/>
</dbReference>
<evidence type="ECO:0000313" key="6">
    <source>
        <dbReference type="EMBL" id="GAA2582258.1"/>
    </source>
</evidence>
<organism evidence="6 7">
    <name type="scientific">Microbacterium binotii</name>
    <dbReference type="NCBI Taxonomy" id="462710"/>
    <lineage>
        <taxon>Bacteria</taxon>
        <taxon>Bacillati</taxon>
        <taxon>Actinomycetota</taxon>
        <taxon>Actinomycetes</taxon>
        <taxon>Micrococcales</taxon>
        <taxon>Microbacteriaceae</taxon>
        <taxon>Microbacterium</taxon>
    </lineage>
</organism>
<evidence type="ECO:0000256" key="4">
    <source>
        <dbReference type="SAM" id="MobiDB-lite"/>
    </source>
</evidence>
<dbReference type="RefSeq" id="WP_344229398.1">
    <property type="nucleotide sequence ID" value="NZ_BAAARI010000014.1"/>
</dbReference>
<gene>
    <name evidence="6" type="ORF">GCM10009862_21660</name>
</gene>
<evidence type="ECO:0000256" key="1">
    <source>
        <dbReference type="ARBA" id="ARBA00023015"/>
    </source>
</evidence>
<sequence length="366" mass="38517">MQNEPSLPSGASAGAAPARGKRKGETRKATIGDVAAMARVSKSAVSFVFNGRGGVGEDARARILDAAAALNWKPDARARALSRSRAQALGYIVRREPELFSTDPFFPQFIAGVESTLSGEGYALVLQVVDSEETERAAYASFANEARVDGVFLGDLRIGDQRPVELAELGLPYVLVGPDAPSGAGPDPIGLDDAAGVRRAVRHLHALGHRRIAHVGGSDRYVHSAVRRRAWEDEMAELGLEAGPTVVADFTGAAGARATHELLDLAAAPTAIIYANDLMAIAGMSAAIDRGLRVPADLSVVGFDDIPLAPYVVPPLTTVRQDVIQWGRASARVLISLVEGREPAPIELPPVEFIMRGSTGPVRAGA</sequence>
<comment type="caution">
    <text evidence="6">The sequence shown here is derived from an EMBL/GenBank/DDBJ whole genome shotgun (WGS) entry which is preliminary data.</text>
</comment>
<proteinExistence type="predicted"/>
<dbReference type="Gene3D" id="1.10.260.40">
    <property type="entry name" value="lambda repressor-like DNA-binding domains"/>
    <property type="match status" value="1"/>
</dbReference>
<dbReference type="GO" id="GO:0003677">
    <property type="term" value="F:DNA binding"/>
    <property type="evidence" value="ECO:0007669"/>
    <property type="project" value="UniProtKB-KW"/>
</dbReference>
<dbReference type="CDD" id="cd06267">
    <property type="entry name" value="PBP1_LacI_sugar_binding-like"/>
    <property type="match status" value="1"/>
</dbReference>
<name>A0ABP6BQJ5_9MICO</name>
<dbReference type="InterPro" id="IPR028082">
    <property type="entry name" value="Peripla_BP_I"/>
</dbReference>
<feature type="compositionally biased region" description="Low complexity" evidence="4">
    <location>
        <begin position="8"/>
        <end position="18"/>
    </location>
</feature>
<keyword evidence="7" id="KW-1185">Reference proteome</keyword>
<dbReference type="SUPFAM" id="SSF53822">
    <property type="entry name" value="Periplasmic binding protein-like I"/>
    <property type="match status" value="1"/>
</dbReference>